<dbReference type="Proteomes" id="UP000232688">
    <property type="component" value="Unassembled WGS sequence"/>
</dbReference>
<dbReference type="VEuPathDB" id="FungiDB:RhiirA1_450278"/>
<evidence type="ECO:0000313" key="1">
    <source>
        <dbReference type="EMBL" id="PKC74232.1"/>
    </source>
</evidence>
<sequence>MLRAAGCTDVTPFDSNISSYKFWTKSANPVVDQGADGKCRILSIIAQEFTYHDLQEKLG</sequence>
<reference evidence="1 2" key="1">
    <citation type="submission" date="2017-10" db="EMBL/GenBank/DDBJ databases">
        <title>Extensive intraspecific genome diversity in a model arbuscular mycorrhizal fungus.</title>
        <authorList>
            <person name="Chen E.C.H."/>
            <person name="Morin E."/>
            <person name="Baudet D."/>
            <person name="Noel J."/>
            <person name="Ndikumana S."/>
            <person name="Charron P."/>
            <person name="St-Onge C."/>
            <person name="Giorgi J."/>
            <person name="Grigoriev I.V."/>
            <person name="Roux C."/>
            <person name="Martin F.M."/>
            <person name="Corradi N."/>
        </authorList>
    </citation>
    <scope>NUCLEOTIDE SEQUENCE [LARGE SCALE GENOMIC DNA]</scope>
    <source>
        <strain evidence="1 2">A1</strain>
    </source>
</reference>
<comment type="caution">
    <text evidence="1">The sequence shown here is derived from an EMBL/GenBank/DDBJ whole genome shotgun (WGS) entry which is preliminary data.</text>
</comment>
<protein>
    <submittedName>
        <fullName evidence="1">Uncharacterized protein</fullName>
    </submittedName>
</protein>
<gene>
    <name evidence="1" type="ORF">RhiirA1_450278</name>
</gene>
<accession>A0A2N0SFA2</accession>
<proteinExistence type="predicted"/>
<reference evidence="1 2" key="2">
    <citation type="submission" date="2017-10" db="EMBL/GenBank/DDBJ databases">
        <title>Genome analyses suggest a sexual origin of heterokaryosis in a supposedly ancient asexual fungus.</title>
        <authorList>
            <person name="Corradi N."/>
            <person name="Sedzielewska K."/>
            <person name="Noel J."/>
            <person name="Charron P."/>
            <person name="Farinelli L."/>
            <person name="Marton T."/>
            <person name="Kruger M."/>
            <person name="Pelin A."/>
            <person name="Brachmann A."/>
            <person name="Corradi N."/>
        </authorList>
    </citation>
    <scope>NUCLEOTIDE SEQUENCE [LARGE SCALE GENOMIC DNA]</scope>
    <source>
        <strain evidence="1 2">A1</strain>
    </source>
</reference>
<dbReference type="AlphaFoldDB" id="A0A2N0SFA2"/>
<name>A0A2N0SFA2_9GLOM</name>
<dbReference type="EMBL" id="LLXH01000059">
    <property type="protein sequence ID" value="PKC74232.1"/>
    <property type="molecule type" value="Genomic_DNA"/>
</dbReference>
<organism evidence="1 2">
    <name type="scientific">Rhizophagus irregularis</name>
    <dbReference type="NCBI Taxonomy" id="588596"/>
    <lineage>
        <taxon>Eukaryota</taxon>
        <taxon>Fungi</taxon>
        <taxon>Fungi incertae sedis</taxon>
        <taxon>Mucoromycota</taxon>
        <taxon>Glomeromycotina</taxon>
        <taxon>Glomeromycetes</taxon>
        <taxon>Glomerales</taxon>
        <taxon>Glomeraceae</taxon>
        <taxon>Rhizophagus</taxon>
    </lineage>
</organism>
<evidence type="ECO:0000313" key="2">
    <source>
        <dbReference type="Proteomes" id="UP000232688"/>
    </source>
</evidence>